<evidence type="ECO:0000313" key="3">
    <source>
        <dbReference type="EMBL" id="RAJ25132.1"/>
    </source>
</evidence>
<organism evidence="3 4">
    <name type="scientific">Gelidibacter algens</name>
    <dbReference type="NCBI Taxonomy" id="49280"/>
    <lineage>
        <taxon>Bacteria</taxon>
        <taxon>Pseudomonadati</taxon>
        <taxon>Bacteroidota</taxon>
        <taxon>Flavobacteriia</taxon>
        <taxon>Flavobacteriales</taxon>
        <taxon>Flavobacteriaceae</taxon>
        <taxon>Gelidibacter</taxon>
    </lineage>
</organism>
<proteinExistence type="predicted"/>
<feature type="domain" description="DUF4395" evidence="2">
    <location>
        <begin position="20"/>
        <end position="155"/>
    </location>
</feature>
<name>A0A327S9W9_9FLAO</name>
<dbReference type="InterPro" id="IPR025508">
    <property type="entry name" value="DUF4395"/>
</dbReference>
<protein>
    <submittedName>
        <fullName evidence="3">Uncharacterized protein DUF4395</fullName>
    </submittedName>
</protein>
<dbReference type="EMBL" id="QLLQ01000004">
    <property type="protein sequence ID" value="RAJ25132.1"/>
    <property type="molecule type" value="Genomic_DNA"/>
</dbReference>
<gene>
    <name evidence="3" type="ORF">LX77_01433</name>
</gene>
<feature type="transmembrane region" description="Helical" evidence="1">
    <location>
        <begin position="179"/>
        <end position="199"/>
    </location>
</feature>
<keyword evidence="1" id="KW-0812">Transmembrane</keyword>
<evidence type="ECO:0000313" key="4">
    <source>
        <dbReference type="Proteomes" id="UP000248987"/>
    </source>
</evidence>
<feature type="transmembrane region" description="Helical" evidence="1">
    <location>
        <begin position="123"/>
        <end position="147"/>
    </location>
</feature>
<dbReference type="Proteomes" id="UP000248987">
    <property type="component" value="Unassembled WGS sequence"/>
</dbReference>
<comment type="caution">
    <text evidence="3">The sequence shown here is derived from an EMBL/GenBank/DDBJ whole genome shotgun (WGS) entry which is preliminary data.</text>
</comment>
<reference evidence="3 4" key="1">
    <citation type="submission" date="2018-06" db="EMBL/GenBank/DDBJ databases">
        <title>Genomic Encyclopedia of Archaeal and Bacterial Type Strains, Phase II (KMG-II): from individual species to whole genera.</title>
        <authorList>
            <person name="Goeker M."/>
        </authorList>
    </citation>
    <scope>NUCLEOTIDE SEQUENCE [LARGE SCALE GENOMIC DNA]</scope>
    <source>
        <strain evidence="3 4">DSM 12408</strain>
    </source>
</reference>
<dbReference type="AlphaFoldDB" id="A0A327S9W9"/>
<evidence type="ECO:0000259" key="2">
    <source>
        <dbReference type="Pfam" id="PF14340"/>
    </source>
</evidence>
<feature type="transmembrane region" description="Helical" evidence="1">
    <location>
        <begin position="26"/>
        <end position="44"/>
    </location>
</feature>
<feature type="transmembrane region" description="Helical" evidence="1">
    <location>
        <begin position="98"/>
        <end position="117"/>
    </location>
</feature>
<dbReference type="RefSeq" id="WP_111625809.1">
    <property type="nucleotide sequence ID" value="NZ_QLLQ01000004.1"/>
</dbReference>
<sequence>MKNKNKFGENVEGFTIPVLNEREVRAAAGIMFLATFISYMLILFNGNFVPIKYLLTVFLTDFFIRIVINPKFSPILIIGRFIVRNQNPEYVGAEQKKFAWYIGLILSSTMFVLMVIVNSYSYITGIVCLICLILMFFETAFGICLGCKLYKLIKKEKAQYCPGEICDIKAKKDIQRISIYQILVVVIFISNIFFIGYIFNEKFKEKPHNLFIENISQ</sequence>
<evidence type="ECO:0000256" key="1">
    <source>
        <dbReference type="SAM" id="Phobius"/>
    </source>
</evidence>
<dbReference type="Pfam" id="PF14340">
    <property type="entry name" value="DUF4395"/>
    <property type="match status" value="1"/>
</dbReference>
<keyword evidence="4" id="KW-1185">Reference proteome</keyword>
<accession>A0A327S9W9</accession>
<keyword evidence="1" id="KW-1133">Transmembrane helix</keyword>
<keyword evidence="1" id="KW-0472">Membrane</keyword>